<evidence type="ECO:0000256" key="2">
    <source>
        <dbReference type="ARBA" id="ARBA00008774"/>
    </source>
</evidence>
<dbReference type="Proteomes" id="UP000549394">
    <property type="component" value="Unassembled WGS sequence"/>
</dbReference>
<evidence type="ECO:0000313" key="8">
    <source>
        <dbReference type="EMBL" id="CAD5124602.1"/>
    </source>
</evidence>
<dbReference type="InterPro" id="IPR009071">
    <property type="entry name" value="HMG_box_dom"/>
</dbReference>
<evidence type="ECO:0000313" key="9">
    <source>
        <dbReference type="Proteomes" id="UP000549394"/>
    </source>
</evidence>
<dbReference type="InterPro" id="IPR050342">
    <property type="entry name" value="HMGB"/>
</dbReference>
<comment type="caution">
    <text evidence="8">The sequence shown here is derived from an EMBL/GenBank/DDBJ whole genome shotgun (WGS) entry which is preliminary data.</text>
</comment>
<evidence type="ECO:0000259" key="7">
    <source>
        <dbReference type="PROSITE" id="PS50118"/>
    </source>
</evidence>
<reference evidence="8 9" key="1">
    <citation type="submission" date="2020-08" db="EMBL/GenBank/DDBJ databases">
        <authorList>
            <person name="Hejnol A."/>
        </authorList>
    </citation>
    <scope>NUCLEOTIDE SEQUENCE [LARGE SCALE GENOMIC DNA]</scope>
</reference>
<dbReference type="InterPro" id="IPR036910">
    <property type="entry name" value="HMG_box_dom_sf"/>
</dbReference>
<comment type="similarity">
    <text evidence="2">Belongs to the HMGB family.</text>
</comment>
<feature type="region of interest" description="Disordered" evidence="6">
    <location>
        <begin position="164"/>
        <end position="190"/>
    </location>
</feature>
<comment type="subcellular location">
    <subcellularLocation>
        <location evidence="1">Nucleus</location>
    </subcellularLocation>
</comment>
<dbReference type="Pfam" id="PF00505">
    <property type="entry name" value="HMG_box"/>
    <property type="match status" value="1"/>
</dbReference>
<feature type="domain" description="HMG box" evidence="7">
    <location>
        <begin position="9"/>
        <end position="79"/>
    </location>
</feature>
<proteinExistence type="inferred from homology"/>
<evidence type="ECO:0000256" key="3">
    <source>
        <dbReference type="ARBA" id="ARBA00023125"/>
    </source>
</evidence>
<dbReference type="AlphaFoldDB" id="A0A7I8W908"/>
<evidence type="ECO:0000256" key="1">
    <source>
        <dbReference type="ARBA" id="ARBA00004123"/>
    </source>
</evidence>
<accession>A0A7I8W908</accession>
<dbReference type="PANTHER" id="PTHR48112:SF32">
    <property type="entry name" value="HIGH MOBILITY GROUP PROTEIN B3"/>
    <property type="match status" value="1"/>
</dbReference>
<dbReference type="EMBL" id="CAJFCJ010000022">
    <property type="protein sequence ID" value="CAD5124602.1"/>
    <property type="molecule type" value="Genomic_DNA"/>
</dbReference>
<dbReference type="PRINTS" id="PR00886">
    <property type="entry name" value="HIGHMOBLTY12"/>
</dbReference>
<evidence type="ECO:0000256" key="4">
    <source>
        <dbReference type="ARBA" id="ARBA00023242"/>
    </source>
</evidence>
<feature type="compositionally biased region" description="Basic and acidic residues" evidence="6">
    <location>
        <begin position="60"/>
        <end position="84"/>
    </location>
</feature>
<dbReference type="SMART" id="SM00398">
    <property type="entry name" value="HMG"/>
    <property type="match status" value="2"/>
</dbReference>
<dbReference type="PANTHER" id="PTHR48112">
    <property type="entry name" value="HIGH MOBILITY GROUP PROTEIN DSP1"/>
    <property type="match status" value="1"/>
</dbReference>
<feature type="region of interest" description="Disordered" evidence="6">
    <location>
        <begin position="60"/>
        <end position="96"/>
    </location>
</feature>
<evidence type="ECO:0000256" key="5">
    <source>
        <dbReference type="PROSITE-ProRule" id="PRU00267"/>
    </source>
</evidence>
<dbReference type="Pfam" id="PF09011">
    <property type="entry name" value="HMG_box_2"/>
    <property type="match status" value="1"/>
</dbReference>
<keyword evidence="9" id="KW-1185">Reference proteome</keyword>
<keyword evidence="3 5" id="KW-0238">DNA-binding</keyword>
<dbReference type="PROSITE" id="PS50118">
    <property type="entry name" value="HMG_BOX_2"/>
    <property type="match status" value="2"/>
</dbReference>
<dbReference type="SUPFAM" id="SSF47095">
    <property type="entry name" value="HMG-box"/>
    <property type="match status" value="2"/>
</dbReference>
<keyword evidence="4 5" id="KW-0539">Nucleus</keyword>
<sequence>MNVKGDKQKVKKGGGYAFFYRTCTEDYKKKNPHESVVFAEFSKKCTEKWKGISQQQKYLFDEMAQKNHRTDREESPTKMDDAGKGKRKKKAKDPNAPKRYMSAFLCFCAEKKDSIRSQFPNITPMEIAKELSVKWEACDDLSHYEEMSRKDKERYEKEMAAYKLGQSTEAEGQPRKKLKIDPLDSLLSSN</sequence>
<organism evidence="8 9">
    <name type="scientific">Dimorphilus gyrociliatus</name>
    <dbReference type="NCBI Taxonomy" id="2664684"/>
    <lineage>
        <taxon>Eukaryota</taxon>
        <taxon>Metazoa</taxon>
        <taxon>Spiralia</taxon>
        <taxon>Lophotrochozoa</taxon>
        <taxon>Annelida</taxon>
        <taxon>Polychaeta</taxon>
        <taxon>Polychaeta incertae sedis</taxon>
        <taxon>Dinophilidae</taxon>
        <taxon>Dimorphilus</taxon>
    </lineage>
</organism>
<protein>
    <submittedName>
        <fullName evidence="8">DgyrCDS12872</fullName>
    </submittedName>
</protein>
<dbReference type="OrthoDB" id="1919336at2759"/>
<evidence type="ECO:0000256" key="6">
    <source>
        <dbReference type="SAM" id="MobiDB-lite"/>
    </source>
</evidence>
<feature type="DNA-binding region" description="HMG box" evidence="5">
    <location>
        <begin position="97"/>
        <end position="163"/>
    </location>
</feature>
<feature type="DNA-binding region" description="HMG box" evidence="5">
    <location>
        <begin position="9"/>
        <end position="79"/>
    </location>
</feature>
<dbReference type="GO" id="GO:0005634">
    <property type="term" value="C:nucleus"/>
    <property type="evidence" value="ECO:0007669"/>
    <property type="project" value="UniProtKB-SubCell"/>
</dbReference>
<dbReference type="Gene3D" id="1.10.30.10">
    <property type="entry name" value="High mobility group box domain"/>
    <property type="match status" value="2"/>
</dbReference>
<feature type="domain" description="HMG box" evidence="7">
    <location>
        <begin position="97"/>
        <end position="163"/>
    </location>
</feature>
<gene>
    <name evidence="8" type="ORF">DGYR_LOCUS12120</name>
</gene>
<name>A0A7I8W908_9ANNE</name>
<dbReference type="GO" id="GO:0003677">
    <property type="term" value="F:DNA binding"/>
    <property type="evidence" value="ECO:0007669"/>
    <property type="project" value="UniProtKB-UniRule"/>
</dbReference>